<dbReference type="PANTHER" id="PTHR12120:SF9">
    <property type="entry name" value="TUMOR NECROSIS FACTOR RECEPTOR SUPERFAMILY MEMBER EDAR"/>
    <property type="match status" value="1"/>
</dbReference>
<keyword evidence="2 10" id="KW-0812">Transmembrane</keyword>
<dbReference type="Pfam" id="PF24979">
    <property type="entry name" value="Death_EDAR"/>
    <property type="match status" value="1"/>
</dbReference>
<keyword evidence="8" id="KW-0325">Glycoprotein</keyword>
<organism evidence="13">
    <name type="scientific">Stegastes partitus</name>
    <name type="common">bicolor damselfish</name>
    <dbReference type="NCBI Taxonomy" id="144197"/>
    <lineage>
        <taxon>Eukaryota</taxon>
        <taxon>Metazoa</taxon>
        <taxon>Chordata</taxon>
        <taxon>Craniata</taxon>
        <taxon>Vertebrata</taxon>
        <taxon>Euteleostomi</taxon>
        <taxon>Actinopterygii</taxon>
        <taxon>Neopterygii</taxon>
        <taxon>Teleostei</taxon>
        <taxon>Neoteleostei</taxon>
        <taxon>Acanthomorphata</taxon>
        <taxon>Ovalentaria</taxon>
        <taxon>Pomacentridae</taxon>
        <taxon>Stegastes</taxon>
    </lineage>
</organism>
<reference evidence="13" key="1">
    <citation type="submission" date="2023-09" db="UniProtKB">
        <authorList>
            <consortium name="Ensembl"/>
        </authorList>
    </citation>
    <scope>IDENTIFICATION</scope>
</reference>
<feature type="region of interest" description="Disordered" evidence="9">
    <location>
        <begin position="251"/>
        <end position="299"/>
    </location>
</feature>
<keyword evidence="4 10" id="KW-1133">Transmembrane helix</keyword>
<feature type="transmembrane region" description="Helical" evidence="10">
    <location>
        <begin position="188"/>
        <end position="215"/>
    </location>
</feature>
<evidence type="ECO:0000256" key="4">
    <source>
        <dbReference type="ARBA" id="ARBA00022989"/>
    </source>
</evidence>
<evidence type="ECO:0000256" key="5">
    <source>
        <dbReference type="ARBA" id="ARBA00023136"/>
    </source>
</evidence>
<dbReference type="GeneTree" id="ENSGT00940000153259"/>
<proteinExistence type="predicted"/>
<evidence type="ECO:0000256" key="7">
    <source>
        <dbReference type="ARBA" id="ARBA00023170"/>
    </source>
</evidence>
<keyword evidence="5 10" id="KW-0472">Membrane</keyword>
<evidence type="ECO:0000256" key="2">
    <source>
        <dbReference type="ARBA" id="ARBA00022692"/>
    </source>
</evidence>
<feature type="compositionally biased region" description="Polar residues" evidence="9">
    <location>
        <begin position="286"/>
        <end position="297"/>
    </location>
</feature>
<dbReference type="Gene3D" id="2.10.50.10">
    <property type="entry name" value="Tumor Necrosis Factor Receptor, subunit A, domain 2"/>
    <property type="match status" value="1"/>
</dbReference>
<feature type="chain" id="PRO_5017348783" evidence="11">
    <location>
        <begin position="37"/>
        <end position="458"/>
    </location>
</feature>
<comment type="subcellular location">
    <subcellularLocation>
        <location evidence="1">Membrane</location>
        <topology evidence="1">Single-pass membrane protein</topology>
    </subcellularLocation>
</comment>
<evidence type="ECO:0000256" key="8">
    <source>
        <dbReference type="ARBA" id="ARBA00023180"/>
    </source>
</evidence>
<dbReference type="Gene3D" id="1.10.533.10">
    <property type="entry name" value="Death Domain, Fas"/>
    <property type="match status" value="1"/>
</dbReference>
<dbReference type="GO" id="GO:0046330">
    <property type="term" value="P:positive regulation of JNK cascade"/>
    <property type="evidence" value="ECO:0007669"/>
    <property type="project" value="InterPro"/>
</dbReference>
<feature type="signal peptide" evidence="11">
    <location>
        <begin position="1"/>
        <end position="36"/>
    </location>
</feature>
<protein>
    <submittedName>
        <fullName evidence="13">Ectodysplasin A receptor</fullName>
    </submittedName>
</protein>
<evidence type="ECO:0000256" key="11">
    <source>
        <dbReference type="SAM" id="SignalP"/>
    </source>
</evidence>
<dbReference type="InterPro" id="IPR011029">
    <property type="entry name" value="DEATH-like_dom_sf"/>
</dbReference>
<keyword evidence="11" id="KW-0732">Signal</keyword>
<dbReference type="GO" id="GO:0038023">
    <property type="term" value="F:signaling receptor activity"/>
    <property type="evidence" value="ECO:0007669"/>
    <property type="project" value="InterPro"/>
</dbReference>
<keyword evidence="6" id="KW-1015">Disulfide bond</keyword>
<evidence type="ECO:0000256" key="6">
    <source>
        <dbReference type="ARBA" id="ARBA00023157"/>
    </source>
</evidence>
<dbReference type="InterPro" id="IPR056762">
    <property type="entry name" value="Death_EDAR"/>
</dbReference>
<dbReference type="Ensembl" id="ENSSPAT00000011774.1">
    <property type="protein sequence ID" value="ENSSPAP00000011570.1"/>
    <property type="gene ID" value="ENSSPAG00000008760.1"/>
</dbReference>
<accession>A0A3B4ZTH5</accession>
<name>A0A3B4ZTH5_9TELE</name>
<dbReference type="PANTHER" id="PTHR12120">
    <property type="entry name" value="TNFR-CYS DOMAIN-CONTAINING PROTEIN"/>
    <property type="match status" value="1"/>
</dbReference>
<evidence type="ECO:0000256" key="3">
    <source>
        <dbReference type="ARBA" id="ARBA00022737"/>
    </source>
</evidence>
<sequence length="458" mass="50057">MLKPTGTFPDRPPPHYPPFLCRFLLFLQVCCMFASAEYSSCGEYEFFNQTSNSCQACPQCQPGQEPHMTCGYGVKDEDFACVPCPQGKYSKGKYEICRRHKDCDALYKATVRVPGTPDSDAECGPCLPGYYLLENKPRNVYGMVCHSCQNAPRNTKECNKPKGKPLIDPGSTTVFPHSDKDSPGQGHLATALIIAMSTIFIMAIAIVLIIMFYILKLKLSVEAQTNKQEDKKEVPDNVVIYAEKDEFDKLKAPPQKTVKSENDASSENEQLLSRSIDSDEEAASDKQGSAETTNPNPNLCLVNLGNKPDLCLVNAINNNNKTPGLHQTLDSLSPTELPFDCLEKASRMLSSSYSSEAAVVKTWRHLAESFGLKRDEIGGMSDGLQLFERVSTAGYSIPDLLTRLVQIERLDAVESLCADVLGSGEVAAVAGRPGISSFHSQLVCPSPCPSPSQRCASV</sequence>
<evidence type="ECO:0000256" key="9">
    <source>
        <dbReference type="SAM" id="MobiDB-lite"/>
    </source>
</evidence>
<dbReference type="GO" id="GO:0005886">
    <property type="term" value="C:plasma membrane"/>
    <property type="evidence" value="ECO:0007669"/>
    <property type="project" value="TreeGrafter"/>
</dbReference>
<evidence type="ECO:0000259" key="12">
    <source>
        <dbReference type="Pfam" id="PF24979"/>
    </source>
</evidence>
<dbReference type="GO" id="GO:0043123">
    <property type="term" value="P:positive regulation of canonical NF-kappaB signal transduction"/>
    <property type="evidence" value="ECO:0007669"/>
    <property type="project" value="InterPro"/>
</dbReference>
<dbReference type="SUPFAM" id="SSF47986">
    <property type="entry name" value="DEATH domain"/>
    <property type="match status" value="1"/>
</dbReference>
<keyword evidence="3" id="KW-0677">Repeat</keyword>
<dbReference type="InterPro" id="IPR047526">
    <property type="entry name" value="TNR19/27/EDAR"/>
</dbReference>
<evidence type="ECO:0000313" key="13">
    <source>
        <dbReference type="Ensembl" id="ENSSPAP00000011570.1"/>
    </source>
</evidence>
<keyword evidence="7" id="KW-0675">Receptor</keyword>
<feature type="compositionally biased region" description="Polar residues" evidence="9">
    <location>
        <begin position="263"/>
        <end position="275"/>
    </location>
</feature>
<dbReference type="AlphaFoldDB" id="A0A3B4ZTH5"/>
<evidence type="ECO:0000256" key="1">
    <source>
        <dbReference type="ARBA" id="ARBA00004167"/>
    </source>
</evidence>
<feature type="domain" description="Tumor necrosis factor receptor superfamily member EDAR death" evidence="12">
    <location>
        <begin position="347"/>
        <end position="420"/>
    </location>
</feature>
<evidence type="ECO:0000256" key="10">
    <source>
        <dbReference type="SAM" id="Phobius"/>
    </source>
</evidence>